<evidence type="ECO:0000313" key="1">
    <source>
        <dbReference type="EMBL" id="MQL87840.1"/>
    </source>
</evidence>
<evidence type="ECO:0000313" key="2">
    <source>
        <dbReference type="Proteomes" id="UP000652761"/>
    </source>
</evidence>
<reference evidence="1" key="1">
    <citation type="submission" date="2017-07" db="EMBL/GenBank/DDBJ databases">
        <title>Taro Niue Genome Assembly and Annotation.</title>
        <authorList>
            <person name="Atibalentja N."/>
            <person name="Keating K."/>
            <person name="Fields C.J."/>
        </authorList>
    </citation>
    <scope>NUCLEOTIDE SEQUENCE</scope>
    <source>
        <strain evidence="1">Niue_2</strain>
        <tissue evidence="1">Leaf</tissue>
    </source>
</reference>
<sequence>MSPIAHRMTRGQMIRRRMIITSFLTGYHLPMRKVFQTQSSQGESDIRLLVSSHDSIQVLRG</sequence>
<accession>A0A843V1Z3</accession>
<dbReference type="AlphaFoldDB" id="A0A843V1Z3"/>
<proteinExistence type="predicted"/>
<gene>
    <name evidence="1" type="ORF">Taro_020393</name>
</gene>
<name>A0A843V1Z3_COLES</name>
<keyword evidence="2" id="KW-1185">Reference proteome</keyword>
<organism evidence="1 2">
    <name type="scientific">Colocasia esculenta</name>
    <name type="common">Wild taro</name>
    <name type="synonym">Arum esculentum</name>
    <dbReference type="NCBI Taxonomy" id="4460"/>
    <lineage>
        <taxon>Eukaryota</taxon>
        <taxon>Viridiplantae</taxon>
        <taxon>Streptophyta</taxon>
        <taxon>Embryophyta</taxon>
        <taxon>Tracheophyta</taxon>
        <taxon>Spermatophyta</taxon>
        <taxon>Magnoliopsida</taxon>
        <taxon>Liliopsida</taxon>
        <taxon>Araceae</taxon>
        <taxon>Aroideae</taxon>
        <taxon>Colocasieae</taxon>
        <taxon>Colocasia</taxon>
    </lineage>
</organism>
<dbReference type="Proteomes" id="UP000652761">
    <property type="component" value="Unassembled WGS sequence"/>
</dbReference>
<dbReference type="EMBL" id="NMUH01001009">
    <property type="protein sequence ID" value="MQL87840.1"/>
    <property type="molecule type" value="Genomic_DNA"/>
</dbReference>
<protein>
    <submittedName>
        <fullName evidence="1">Uncharacterized protein</fullName>
    </submittedName>
</protein>
<comment type="caution">
    <text evidence="1">The sequence shown here is derived from an EMBL/GenBank/DDBJ whole genome shotgun (WGS) entry which is preliminary data.</text>
</comment>